<evidence type="ECO:0000256" key="2">
    <source>
        <dbReference type="ARBA" id="ARBA00022448"/>
    </source>
</evidence>
<evidence type="ECO:0000256" key="3">
    <source>
        <dbReference type="ARBA" id="ARBA00022692"/>
    </source>
</evidence>
<proteinExistence type="inferred from homology"/>
<evidence type="ECO:0000313" key="10">
    <source>
        <dbReference type="EMBL" id="OLR55554.1"/>
    </source>
</evidence>
<dbReference type="InterPro" id="IPR035906">
    <property type="entry name" value="MetI-like_sf"/>
</dbReference>
<keyword evidence="3 8" id="KW-0812">Transmembrane</keyword>
<feature type="transmembrane region" description="Helical" evidence="8">
    <location>
        <begin position="67"/>
        <end position="94"/>
    </location>
</feature>
<feature type="transmembrane region" description="Helical" evidence="8">
    <location>
        <begin position="149"/>
        <end position="172"/>
    </location>
</feature>
<dbReference type="PROSITE" id="PS50928">
    <property type="entry name" value="ABC_TM1"/>
    <property type="match status" value="1"/>
</dbReference>
<dbReference type="FunFam" id="1.10.3720.10:FF:000001">
    <property type="entry name" value="Glycine betaine ABC transporter, permease"/>
    <property type="match status" value="1"/>
</dbReference>
<dbReference type="InterPro" id="IPR000515">
    <property type="entry name" value="MetI-like"/>
</dbReference>
<dbReference type="RefSeq" id="WP_075712548.1">
    <property type="nucleotide sequence ID" value="NZ_MJIE01000001.1"/>
</dbReference>
<dbReference type="GO" id="GO:0031460">
    <property type="term" value="P:glycine betaine transport"/>
    <property type="evidence" value="ECO:0007669"/>
    <property type="project" value="TreeGrafter"/>
</dbReference>
<dbReference type="SUPFAM" id="SSF53850">
    <property type="entry name" value="Periplasmic binding protein-like II"/>
    <property type="match status" value="1"/>
</dbReference>
<feature type="transmembrane region" description="Helical" evidence="8">
    <location>
        <begin position="27"/>
        <end position="47"/>
    </location>
</feature>
<comment type="similarity">
    <text evidence="7">In the N-terminal section; belongs to the binding-protein-dependent transport system permease family.</text>
</comment>
<sequence>MIKMFVYFGEHSSQIWKLTLEHIEMTAIAVCIAILIGVPLGILISYVRKLDKPVIGAANVVQAIPSMALLGLGIPLLGIGVLPAVVMVIIYSLLPIVKNTYTGISGIDPQMVEAANGIGLTPKQVLTRVKIPMALPVIMAGVRISAVTAVGLMTMAAFIGAGGLGYLVFAGIRTTNNYQILAGAIPACILALLVDFLMGLVEKLVTPISLQKTGGLSRKQMKRKRRREKFTLATALIIICAIIAGGAINNMVSERDKEITIGGKDFTEQFILVNLYSDYIEAHTDINCVRKENLGGSQVCYEALKKGEIDMYVDYTGTLYGSVLKHDGTDDMEGVYNTCVREMKKQNITLTRQCGFNNTYTLAVSQQIAKKYNLETIEDLAEKSSQLHLGCSLEFQNRHDCMDALKKAYPGLKFRKISAMDGSPRFVALDNKEVDVIDAFATDGMLLKYNLKVLKDEDHVFPPYYAVPCFSSDTLKKYPELREVVDKLAPKLTDEVMMKLNYQVDVKGREPKDVAREYLQQEKLI</sequence>
<dbReference type="SUPFAM" id="SSF161098">
    <property type="entry name" value="MetI-like"/>
    <property type="match status" value="1"/>
</dbReference>
<dbReference type="Pfam" id="PF00528">
    <property type="entry name" value="BPD_transp_1"/>
    <property type="match status" value="1"/>
</dbReference>
<dbReference type="Proteomes" id="UP000187404">
    <property type="component" value="Unassembled WGS sequence"/>
</dbReference>
<keyword evidence="4 8" id="KW-1133">Transmembrane helix</keyword>
<dbReference type="Gene3D" id="3.40.190.10">
    <property type="entry name" value="Periplasmic binding protein-like II"/>
    <property type="match status" value="1"/>
</dbReference>
<dbReference type="Pfam" id="PF04069">
    <property type="entry name" value="OpuAC"/>
    <property type="match status" value="1"/>
</dbReference>
<dbReference type="CDD" id="cd06261">
    <property type="entry name" value="TM_PBP2"/>
    <property type="match status" value="1"/>
</dbReference>
<organism evidence="10 11">
    <name type="scientific">Hornefia porci</name>
    <dbReference type="NCBI Taxonomy" id="2652292"/>
    <lineage>
        <taxon>Bacteria</taxon>
        <taxon>Bacillati</taxon>
        <taxon>Bacillota</taxon>
        <taxon>Clostridia</taxon>
        <taxon>Peptostreptococcales</taxon>
        <taxon>Anaerovoracaceae</taxon>
        <taxon>Hornefia</taxon>
    </lineage>
</organism>
<evidence type="ECO:0000313" key="11">
    <source>
        <dbReference type="Proteomes" id="UP000187404"/>
    </source>
</evidence>
<evidence type="ECO:0000256" key="6">
    <source>
        <dbReference type="ARBA" id="ARBA00035642"/>
    </source>
</evidence>
<dbReference type="InterPro" id="IPR051204">
    <property type="entry name" value="ABC_transp_perm/SBD"/>
</dbReference>
<accession>A0A1Q9JHC3</accession>
<feature type="domain" description="ABC transmembrane type-1" evidence="9">
    <location>
        <begin position="19"/>
        <end position="198"/>
    </location>
</feature>
<evidence type="ECO:0000256" key="5">
    <source>
        <dbReference type="ARBA" id="ARBA00023136"/>
    </source>
</evidence>
<evidence type="ECO:0000256" key="4">
    <source>
        <dbReference type="ARBA" id="ARBA00022989"/>
    </source>
</evidence>
<name>A0A1Q9JHC3_9FIRM</name>
<comment type="similarity">
    <text evidence="8">Belongs to the binding-protein-dependent transport system permease family.</text>
</comment>
<dbReference type="EMBL" id="MJIE01000001">
    <property type="protein sequence ID" value="OLR55554.1"/>
    <property type="molecule type" value="Genomic_DNA"/>
</dbReference>
<comment type="subcellular location">
    <subcellularLocation>
        <location evidence="8">Cell membrane</location>
        <topology evidence="8">Multi-pass membrane protein</topology>
    </subcellularLocation>
    <subcellularLocation>
        <location evidence="1">Membrane</location>
        <topology evidence="1">Multi-pass membrane protein</topology>
    </subcellularLocation>
</comment>
<keyword evidence="2 8" id="KW-0813">Transport</keyword>
<dbReference type="CDD" id="cd13609">
    <property type="entry name" value="PBP2_Opu_like_1"/>
    <property type="match status" value="1"/>
</dbReference>
<comment type="similarity">
    <text evidence="6">In the C-terminal section; belongs to the OsmX family.</text>
</comment>
<gene>
    <name evidence="10" type="ORF">BHK98_05450</name>
</gene>
<dbReference type="PANTHER" id="PTHR30177:SF4">
    <property type="entry name" value="OSMOPROTECTANT IMPORT PERMEASE PROTEIN OSMW"/>
    <property type="match status" value="1"/>
</dbReference>
<feature type="transmembrane region" description="Helical" evidence="8">
    <location>
        <begin position="230"/>
        <end position="248"/>
    </location>
</feature>
<dbReference type="InterPro" id="IPR007210">
    <property type="entry name" value="ABC_Gly_betaine_transp_sub-bd"/>
</dbReference>
<dbReference type="STRING" id="1261640.BHK98_05450"/>
<reference evidence="10 11" key="1">
    <citation type="journal article" date="2016" name="Appl. Environ. Microbiol.">
        <title>Function and Phylogeny of Bacterial Butyryl Coenzyme A:Acetate Transferases and Their Diversity in the Proximal Colon of Swine.</title>
        <authorList>
            <person name="Trachsel J."/>
            <person name="Bayles D.O."/>
            <person name="Looft T."/>
            <person name="Levine U.Y."/>
            <person name="Allen H.K."/>
        </authorList>
    </citation>
    <scope>NUCLEOTIDE SEQUENCE [LARGE SCALE GENOMIC DNA]</scope>
    <source>
        <strain evidence="10 11">68-3-10</strain>
    </source>
</reference>
<dbReference type="Gene3D" id="3.40.190.120">
    <property type="entry name" value="Osmoprotection protein (prox), domain 2"/>
    <property type="match status" value="1"/>
</dbReference>
<evidence type="ECO:0000259" key="9">
    <source>
        <dbReference type="PROSITE" id="PS50928"/>
    </source>
</evidence>
<comment type="caution">
    <text evidence="10">The sequence shown here is derived from an EMBL/GenBank/DDBJ whole genome shotgun (WGS) entry which is preliminary data.</text>
</comment>
<dbReference type="GO" id="GO:0022857">
    <property type="term" value="F:transmembrane transporter activity"/>
    <property type="evidence" value="ECO:0007669"/>
    <property type="project" value="InterPro"/>
</dbReference>
<evidence type="ECO:0000256" key="1">
    <source>
        <dbReference type="ARBA" id="ARBA00004141"/>
    </source>
</evidence>
<dbReference type="Gene3D" id="1.10.3720.10">
    <property type="entry name" value="MetI-like"/>
    <property type="match status" value="1"/>
</dbReference>
<keyword evidence="11" id="KW-1185">Reference proteome</keyword>
<evidence type="ECO:0000256" key="8">
    <source>
        <dbReference type="RuleBase" id="RU363032"/>
    </source>
</evidence>
<dbReference type="GO" id="GO:0043190">
    <property type="term" value="C:ATP-binding cassette (ABC) transporter complex"/>
    <property type="evidence" value="ECO:0007669"/>
    <property type="project" value="InterPro"/>
</dbReference>
<keyword evidence="5 8" id="KW-0472">Membrane</keyword>
<evidence type="ECO:0000256" key="7">
    <source>
        <dbReference type="ARBA" id="ARBA00035652"/>
    </source>
</evidence>
<dbReference type="PANTHER" id="PTHR30177">
    <property type="entry name" value="GLYCINE BETAINE/L-PROLINE TRANSPORT SYSTEM PERMEASE PROTEIN PROW"/>
    <property type="match status" value="1"/>
</dbReference>
<dbReference type="AlphaFoldDB" id="A0A1Q9JHC3"/>
<protein>
    <submittedName>
        <fullName evidence="10">ABC transporter permease</fullName>
    </submittedName>
</protein>